<proteinExistence type="inferred from homology"/>
<evidence type="ECO:0000256" key="1">
    <source>
        <dbReference type="ARBA" id="ARBA00022630"/>
    </source>
</evidence>
<dbReference type="OrthoDB" id="5561043at2759"/>
<name>A0A1E3PB03_WICAA</name>
<dbReference type="GO" id="GO:0016705">
    <property type="term" value="F:oxidoreductase activity, acting on paired donors, with incorporation or reduction of molecular oxygen"/>
    <property type="evidence" value="ECO:0007669"/>
    <property type="project" value="InterPro"/>
</dbReference>
<keyword evidence="1" id="KW-0285">Flavoprotein</keyword>
<dbReference type="AlphaFoldDB" id="A0A1E3PB03"/>
<dbReference type="SUPFAM" id="SSF51679">
    <property type="entry name" value="Bacterial luciferase-like"/>
    <property type="match status" value="1"/>
</dbReference>
<evidence type="ECO:0000313" key="7">
    <source>
        <dbReference type="EMBL" id="ODQ62571.1"/>
    </source>
</evidence>
<dbReference type="Gene3D" id="3.20.20.30">
    <property type="entry name" value="Luciferase-like domain"/>
    <property type="match status" value="1"/>
</dbReference>
<organism evidence="7 8">
    <name type="scientific">Wickerhamomyces anomalus (strain ATCC 58044 / CBS 1984 / NCYC 433 / NRRL Y-366-8)</name>
    <name type="common">Yeast</name>
    <name type="synonym">Hansenula anomala</name>
    <dbReference type="NCBI Taxonomy" id="683960"/>
    <lineage>
        <taxon>Eukaryota</taxon>
        <taxon>Fungi</taxon>
        <taxon>Dikarya</taxon>
        <taxon>Ascomycota</taxon>
        <taxon>Saccharomycotina</taxon>
        <taxon>Saccharomycetes</taxon>
        <taxon>Phaffomycetales</taxon>
        <taxon>Wickerhamomycetaceae</taxon>
        <taxon>Wickerhamomyces</taxon>
    </lineage>
</organism>
<dbReference type="Proteomes" id="UP000094112">
    <property type="component" value="Unassembled WGS sequence"/>
</dbReference>
<dbReference type="STRING" id="683960.A0A1E3PB03"/>
<keyword evidence="2" id="KW-0288">FMN</keyword>
<evidence type="ECO:0000259" key="6">
    <source>
        <dbReference type="Pfam" id="PF00296"/>
    </source>
</evidence>
<dbReference type="RefSeq" id="XP_019041778.1">
    <property type="nucleotide sequence ID" value="XM_019185402.1"/>
</dbReference>
<dbReference type="GO" id="GO:0004497">
    <property type="term" value="F:monooxygenase activity"/>
    <property type="evidence" value="ECO:0007669"/>
    <property type="project" value="UniProtKB-KW"/>
</dbReference>
<evidence type="ECO:0000256" key="4">
    <source>
        <dbReference type="ARBA" id="ARBA00023033"/>
    </source>
</evidence>
<dbReference type="InterPro" id="IPR011251">
    <property type="entry name" value="Luciferase-like_dom"/>
</dbReference>
<sequence>MTSANKRQKTARKPLILNFFEHAGPAQMFPGIFAHPKDESSTYKSRAYWIKLAKIAERGKINALFIGDTLSPYDVYQGPESVTSTAIAGAQYPTNEPTSVVPLMAEVTENLGFGLTISTLAEPPYHLARRLATLDHLSDGRIGWNVVTTFTNSAARNNLNGQDLPKSEDRYDRAHEYVDVIYELLLSSWRDDAVLNDKERRIFADPDAIRQVQFKGKYFNVPGYQFTEPSPQRLPVIIQAGASGSGQKFGARIAELVFINEETPEKLKEKIQAIRKIAKDEYGRDPEHLKFISLINVYVAKTSEEAKEKFKDITSYVSKDGVQVLFGGWTGVDLSKYDYDEDLRQVGKNDPRSHLKTLLGAPNKVTRRDLIEKISGIKSNTTFVGSVEEVADQIEDLVDRSGIDGFNFAYNLWPGSFEDIVDLLIPELRRRGLAWDDYPVKGGTFRENIYGIKGQTFVPEDHGAYKYKWNAGITKEQFEKDLNESQTEHFKS</sequence>
<evidence type="ECO:0000256" key="2">
    <source>
        <dbReference type="ARBA" id="ARBA00022643"/>
    </source>
</evidence>
<dbReference type="InterPro" id="IPR036661">
    <property type="entry name" value="Luciferase-like_sf"/>
</dbReference>
<dbReference type="GeneID" id="30202648"/>
<keyword evidence="3" id="KW-0560">Oxidoreductase</keyword>
<evidence type="ECO:0000256" key="5">
    <source>
        <dbReference type="ARBA" id="ARBA00033748"/>
    </source>
</evidence>
<protein>
    <recommendedName>
        <fullName evidence="6">Luciferase-like domain-containing protein</fullName>
    </recommendedName>
</protein>
<dbReference type="EMBL" id="KV454208">
    <property type="protein sequence ID" value="ODQ62571.1"/>
    <property type="molecule type" value="Genomic_DNA"/>
</dbReference>
<keyword evidence="4" id="KW-0503">Monooxygenase</keyword>
<evidence type="ECO:0000256" key="3">
    <source>
        <dbReference type="ARBA" id="ARBA00023002"/>
    </source>
</evidence>
<dbReference type="PANTHER" id="PTHR30011">
    <property type="entry name" value="ALKANESULFONATE MONOOXYGENASE-RELATED"/>
    <property type="match status" value="1"/>
</dbReference>
<dbReference type="PANTHER" id="PTHR30011:SF16">
    <property type="entry name" value="C2H2 FINGER DOMAIN TRANSCRIPTION FACTOR (EUROFUNG)-RELATED"/>
    <property type="match status" value="1"/>
</dbReference>
<comment type="similarity">
    <text evidence="5">Belongs to the NtaA/SnaA/DszA monooxygenase family.</text>
</comment>
<dbReference type="PIRSF" id="PIRSF000337">
    <property type="entry name" value="NTA_MOA"/>
    <property type="match status" value="1"/>
</dbReference>
<dbReference type="InterPro" id="IPR016215">
    <property type="entry name" value="NTA_MOA"/>
</dbReference>
<reference evidence="7 8" key="1">
    <citation type="journal article" date="2016" name="Proc. Natl. Acad. Sci. U.S.A.">
        <title>Comparative genomics of biotechnologically important yeasts.</title>
        <authorList>
            <person name="Riley R."/>
            <person name="Haridas S."/>
            <person name="Wolfe K.H."/>
            <person name="Lopes M.R."/>
            <person name="Hittinger C.T."/>
            <person name="Goeker M."/>
            <person name="Salamov A.A."/>
            <person name="Wisecaver J.H."/>
            <person name="Long T.M."/>
            <person name="Calvey C.H."/>
            <person name="Aerts A.L."/>
            <person name="Barry K.W."/>
            <person name="Choi C."/>
            <person name="Clum A."/>
            <person name="Coughlan A.Y."/>
            <person name="Deshpande S."/>
            <person name="Douglass A.P."/>
            <person name="Hanson S.J."/>
            <person name="Klenk H.-P."/>
            <person name="LaButti K.M."/>
            <person name="Lapidus A."/>
            <person name="Lindquist E.A."/>
            <person name="Lipzen A.M."/>
            <person name="Meier-Kolthoff J.P."/>
            <person name="Ohm R.A."/>
            <person name="Otillar R.P."/>
            <person name="Pangilinan J.L."/>
            <person name="Peng Y."/>
            <person name="Rokas A."/>
            <person name="Rosa C.A."/>
            <person name="Scheuner C."/>
            <person name="Sibirny A.A."/>
            <person name="Slot J.C."/>
            <person name="Stielow J.B."/>
            <person name="Sun H."/>
            <person name="Kurtzman C.P."/>
            <person name="Blackwell M."/>
            <person name="Grigoriev I.V."/>
            <person name="Jeffries T.W."/>
        </authorList>
    </citation>
    <scope>NUCLEOTIDE SEQUENCE [LARGE SCALE GENOMIC DNA]</scope>
    <source>
        <strain evidence="8">ATCC 58044 / CBS 1984 / NCYC 433 / NRRL Y-366-8</strain>
    </source>
</reference>
<dbReference type="InterPro" id="IPR051260">
    <property type="entry name" value="Diverse_substr_monoxygenases"/>
</dbReference>
<keyword evidence="8" id="KW-1185">Reference proteome</keyword>
<dbReference type="Pfam" id="PF00296">
    <property type="entry name" value="Bac_luciferase"/>
    <property type="match status" value="1"/>
</dbReference>
<accession>A0A1E3PB03</accession>
<gene>
    <name evidence="7" type="ORF">WICANDRAFT_82575</name>
</gene>
<feature type="domain" description="Luciferase-like" evidence="6">
    <location>
        <begin position="36"/>
        <end position="403"/>
    </location>
</feature>
<evidence type="ECO:0000313" key="8">
    <source>
        <dbReference type="Proteomes" id="UP000094112"/>
    </source>
</evidence>
<dbReference type="NCBIfam" id="TIGR03860">
    <property type="entry name" value="FMN_nitrolo"/>
    <property type="match status" value="1"/>
</dbReference>